<dbReference type="EMBL" id="JBHSAJ010000057">
    <property type="protein sequence ID" value="MFC3936775.1"/>
    <property type="molecule type" value="Genomic_DNA"/>
</dbReference>
<evidence type="ECO:0000256" key="1">
    <source>
        <dbReference type="SAM" id="MobiDB-lite"/>
    </source>
</evidence>
<keyword evidence="4" id="KW-1185">Reference proteome</keyword>
<dbReference type="InterPro" id="IPR028974">
    <property type="entry name" value="TSP_type-3_rpt"/>
</dbReference>
<gene>
    <name evidence="3" type="ORF">ACFOW3_19315</name>
</gene>
<feature type="chain" id="PRO_5045966564" evidence="2">
    <location>
        <begin position="25"/>
        <end position="164"/>
    </location>
</feature>
<comment type="caution">
    <text evidence="3">The sequence shown here is derived from an EMBL/GenBank/DDBJ whole genome shotgun (WGS) entry which is preliminary data.</text>
</comment>
<feature type="region of interest" description="Disordered" evidence="1">
    <location>
        <begin position="114"/>
        <end position="164"/>
    </location>
</feature>
<reference evidence="4" key="1">
    <citation type="journal article" date="2019" name="Int. J. Syst. Evol. Microbiol.">
        <title>The Global Catalogue of Microorganisms (GCM) 10K type strain sequencing project: providing services to taxonomists for standard genome sequencing and annotation.</title>
        <authorList>
            <consortium name="The Broad Institute Genomics Platform"/>
            <consortium name="The Broad Institute Genome Sequencing Center for Infectious Disease"/>
            <person name="Wu L."/>
            <person name="Ma J."/>
        </authorList>
    </citation>
    <scope>NUCLEOTIDE SEQUENCE [LARGE SCALE GENOMIC DNA]</scope>
    <source>
        <strain evidence="4">CCUG 2113</strain>
    </source>
</reference>
<proteinExistence type="predicted"/>
<evidence type="ECO:0000313" key="3">
    <source>
        <dbReference type="EMBL" id="MFC3936775.1"/>
    </source>
</evidence>
<name>A0ABV8DFK3_9BURK</name>
<dbReference type="SUPFAM" id="SSF103647">
    <property type="entry name" value="TSP type-3 repeat"/>
    <property type="match status" value="1"/>
</dbReference>
<dbReference type="RefSeq" id="WP_121421379.1">
    <property type="nucleotide sequence ID" value="NZ_CP192460.1"/>
</dbReference>
<dbReference type="Pfam" id="PF12779">
    <property type="entry name" value="WXXGXW"/>
    <property type="match status" value="1"/>
</dbReference>
<sequence>MTRQTLTAAAIALMALLPLVPTHAAIQGTVVIQSDQPQRGYQPTQTYQVIPAPPPPRYEAVPRPRRGQVWEQGHWEWRGNRHRWVKGHWVQARSGYQYRQPQWVERDGRWEMQRGRWDSDGDGIADRNDRDRDGDGISNRNDRDRDGDGVSNRRDSQPDNPRRN</sequence>
<evidence type="ECO:0000313" key="4">
    <source>
        <dbReference type="Proteomes" id="UP001595693"/>
    </source>
</evidence>
<accession>A0ABV8DFK3</accession>
<dbReference type="InterPro" id="IPR024447">
    <property type="entry name" value="YXWGXW_rpt"/>
</dbReference>
<keyword evidence="2" id="KW-0732">Signal</keyword>
<dbReference type="Proteomes" id="UP001595693">
    <property type="component" value="Unassembled WGS sequence"/>
</dbReference>
<feature type="signal peptide" evidence="2">
    <location>
        <begin position="1"/>
        <end position="24"/>
    </location>
</feature>
<organism evidence="3 4">
    <name type="scientific">Acidovorax facilis</name>
    <dbReference type="NCBI Taxonomy" id="12917"/>
    <lineage>
        <taxon>Bacteria</taxon>
        <taxon>Pseudomonadati</taxon>
        <taxon>Pseudomonadota</taxon>
        <taxon>Betaproteobacteria</taxon>
        <taxon>Burkholderiales</taxon>
        <taxon>Comamonadaceae</taxon>
        <taxon>Acidovorax</taxon>
    </lineage>
</organism>
<protein>
    <submittedName>
        <fullName evidence="3">YXWGXW repeat-containing protein</fullName>
    </submittedName>
</protein>
<evidence type="ECO:0000256" key="2">
    <source>
        <dbReference type="SAM" id="SignalP"/>
    </source>
</evidence>